<dbReference type="PANTHER" id="PTHR48122">
    <property type="entry name" value="CENTROMERE PROTEIN H"/>
    <property type="match status" value="1"/>
</dbReference>
<evidence type="ECO:0000256" key="1">
    <source>
        <dbReference type="ARBA" id="ARBA00004123"/>
    </source>
</evidence>
<gene>
    <name evidence="9" type="ORF">QBC47DRAFT_160471</name>
</gene>
<dbReference type="EMBL" id="MU839830">
    <property type="protein sequence ID" value="KAK1757564.1"/>
    <property type="molecule type" value="Genomic_DNA"/>
</dbReference>
<proteinExistence type="inferred from homology"/>
<dbReference type="Pfam" id="PF05837">
    <property type="entry name" value="CENP-H"/>
    <property type="match status" value="1"/>
</dbReference>
<dbReference type="GO" id="GO:0000776">
    <property type="term" value="C:kinetochore"/>
    <property type="evidence" value="ECO:0007669"/>
    <property type="project" value="UniProtKB-KW"/>
</dbReference>
<evidence type="ECO:0000256" key="7">
    <source>
        <dbReference type="ARBA" id="ARBA00025735"/>
    </source>
</evidence>
<keyword evidence="5" id="KW-0539">Nucleus</keyword>
<dbReference type="Proteomes" id="UP001239445">
    <property type="component" value="Unassembled WGS sequence"/>
</dbReference>
<accession>A0AAJ0BI35</accession>
<keyword evidence="4" id="KW-0995">Kinetochore</keyword>
<dbReference type="InterPro" id="IPR040034">
    <property type="entry name" value="CENP-H"/>
</dbReference>
<comment type="caution">
    <text evidence="9">The sequence shown here is derived from an EMBL/GenBank/DDBJ whole genome shotgun (WGS) entry which is preliminary data.</text>
</comment>
<keyword evidence="6" id="KW-0137">Centromere</keyword>
<dbReference type="GO" id="GO:0007052">
    <property type="term" value="P:mitotic spindle organization"/>
    <property type="evidence" value="ECO:0007669"/>
    <property type="project" value="TreeGrafter"/>
</dbReference>
<dbReference type="PANTHER" id="PTHR48122:SF1">
    <property type="entry name" value="CENTROMERE PROTEIN H"/>
    <property type="match status" value="1"/>
</dbReference>
<organism evidence="9 10">
    <name type="scientific">Echria macrotheca</name>
    <dbReference type="NCBI Taxonomy" id="438768"/>
    <lineage>
        <taxon>Eukaryota</taxon>
        <taxon>Fungi</taxon>
        <taxon>Dikarya</taxon>
        <taxon>Ascomycota</taxon>
        <taxon>Pezizomycotina</taxon>
        <taxon>Sordariomycetes</taxon>
        <taxon>Sordariomycetidae</taxon>
        <taxon>Sordariales</taxon>
        <taxon>Schizotheciaceae</taxon>
        <taxon>Echria</taxon>
    </lineage>
</organism>
<evidence type="ECO:0000256" key="6">
    <source>
        <dbReference type="ARBA" id="ARBA00023328"/>
    </source>
</evidence>
<feature type="domain" description="Centromere protein H C-terminal" evidence="8">
    <location>
        <begin position="16"/>
        <end position="218"/>
    </location>
</feature>
<name>A0AAJ0BI35_9PEZI</name>
<evidence type="ECO:0000256" key="4">
    <source>
        <dbReference type="ARBA" id="ARBA00022838"/>
    </source>
</evidence>
<evidence type="ECO:0000256" key="3">
    <source>
        <dbReference type="ARBA" id="ARBA00022454"/>
    </source>
</evidence>
<dbReference type="InterPro" id="IPR008426">
    <property type="entry name" value="CENP-H_C"/>
</dbReference>
<dbReference type="GO" id="GO:0005634">
    <property type="term" value="C:nucleus"/>
    <property type="evidence" value="ECO:0007669"/>
    <property type="project" value="UniProtKB-SubCell"/>
</dbReference>
<keyword evidence="10" id="KW-1185">Reference proteome</keyword>
<evidence type="ECO:0000256" key="5">
    <source>
        <dbReference type="ARBA" id="ARBA00023242"/>
    </source>
</evidence>
<dbReference type="GO" id="GO:0043515">
    <property type="term" value="F:kinetochore binding"/>
    <property type="evidence" value="ECO:0007669"/>
    <property type="project" value="TreeGrafter"/>
</dbReference>
<dbReference type="GO" id="GO:0007059">
    <property type="term" value="P:chromosome segregation"/>
    <property type="evidence" value="ECO:0007669"/>
    <property type="project" value="TreeGrafter"/>
</dbReference>
<evidence type="ECO:0000313" key="9">
    <source>
        <dbReference type="EMBL" id="KAK1757564.1"/>
    </source>
</evidence>
<comment type="similarity">
    <text evidence="7">Belongs to the CENP-H/MCM16 family.</text>
</comment>
<comment type="subcellular location">
    <subcellularLocation>
        <location evidence="2">Chromosome</location>
        <location evidence="2">Centromere</location>
        <location evidence="2">Kinetochore</location>
    </subcellularLocation>
    <subcellularLocation>
        <location evidence="1">Nucleus</location>
    </subcellularLocation>
</comment>
<evidence type="ECO:0000313" key="10">
    <source>
        <dbReference type="Proteomes" id="UP001239445"/>
    </source>
</evidence>
<keyword evidence="3" id="KW-0158">Chromosome</keyword>
<protein>
    <submittedName>
        <fullName evidence="9">Centromere protein H (CENP-H)-domain-containing protein</fullName>
    </submittedName>
</protein>
<sequence length="220" mass="24289">MASAESRSPRLSPTEARVLELYNKLCGLQLELALLKARQDHTSGVSETRDAGVDELQLRVLEAKTALELRNSVIENVVMVHPTLKAVHNATQTSPVERDLLPYIHQREVAGKAAAKQYSETQAVVNLLVELELECSQIKSENAELAKEVFGLADIMRLRAGGENRSARHGAEITGLENQLKVSRQRWKVMKGVVSAIVAGSGMDWPRDARLREMVLDTGE</sequence>
<dbReference type="AlphaFoldDB" id="A0AAJ0BI35"/>
<reference evidence="9" key="1">
    <citation type="submission" date="2023-06" db="EMBL/GenBank/DDBJ databases">
        <title>Genome-scale phylogeny and comparative genomics of the fungal order Sordariales.</title>
        <authorList>
            <consortium name="Lawrence Berkeley National Laboratory"/>
            <person name="Hensen N."/>
            <person name="Bonometti L."/>
            <person name="Westerberg I."/>
            <person name="Brannstrom I.O."/>
            <person name="Guillou S."/>
            <person name="Cros-Aarteil S."/>
            <person name="Calhoun S."/>
            <person name="Haridas S."/>
            <person name="Kuo A."/>
            <person name="Mondo S."/>
            <person name="Pangilinan J."/>
            <person name="Riley R."/>
            <person name="Labutti K."/>
            <person name="Andreopoulos B."/>
            <person name="Lipzen A."/>
            <person name="Chen C."/>
            <person name="Yanf M."/>
            <person name="Daum C."/>
            <person name="Ng V."/>
            <person name="Clum A."/>
            <person name="Steindorff A."/>
            <person name="Ohm R."/>
            <person name="Martin F."/>
            <person name="Silar P."/>
            <person name="Natvig D."/>
            <person name="Lalanne C."/>
            <person name="Gautier V."/>
            <person name="Ament-Velasquez S.L."/>
            <person name="Kruys A."/>
            <person name="Hutchinson M.I."/>
            <person name="Powell A.J."/>
            <person name="Barry K."/>
            <person name="Miller A.N."/>
            <person name="Grigoriev I.V."/>
            <person name="Debuchy R."/>
            <person name="Gladieux P."/>
            <person name="Thoren M.H."/>
            <person name="Johannesson H."/>
        </authorList>
    </citation>
    <scope>NUCLEOTIDE SEQUENCE</scope>
    <source>
        <strain evidence="9">PSN4</strain>
    </source>
</reference>
<evidence type="ECO:0000256" key="2">
    <source>
        <dbReference type="ARBA" id="ARBA00004629"/>
    </source>
</evidence>
<evidence type="ECO:0000259" key="8">
    <source>
        <dbReference type="Pfam" id="PF05837"/>
    </source>
</evidence>
<dbReference type="GO" id="GO:0051382">
    <property type="term" value="P:kinetochore assembly"/>
    <property type="evidence" value="ECO:0007669"/>
    <property type="project" value="InterPro"/>
</dbReference>